<feature type="region of interest" description="Disordered" evidence="1">
    <location>
        <begin position="484"/>
        <end position="572"/>
    </location>
</feature>
<evidence type="ECO:0000313" key="3">
    <source>
        <dbReference type="EMBL" id="CAG9799554.1"/>
    </source>
</evidence>
<feature type="transmembrane region" description="Helical" evidence="2">
    <location>
        <begin position="44"/>
        <end position="66"/>
    </location>
</feature>
<organism evidence="3 4">
    <name type="scientific">Chironomus riparius</name>
    <dbReference type="NCBI Taxonomy" id="315576"/>
    <lineage>
        <taxon>Eukaryota</taxon>
        <taxon>Metazoa</taxon>
        <taxon>Ecdysozoa</taxon>
        <taxon>Arthropoda</taxon>
        <taxon>Hexapoda</taxon>
        <taxon>Insecta</taxon>
        <taxon>Pterygota</taxon>
        <taxon>Neoptera</taxon>
        <taxon>Endopterygota</taxon>
        <taxon>Diptera</taxon>
        <taxon>Nematocera</taxon>
        <taxon>Chironomoidea</taxon>
        <taxon>Chironomidae</taxon>
        <taxon>Chironominae</taxon>
        <taxon>Chironomus</taxon>
    </lineage>
</organism>
<feature type="compositionally biased region" description="Basic and acidic residues" evidence="1">
    <location>
        <begin position="559"/>
        <end position="572"/>
    </location>
</feature>
<keyword evidence="2" id="KW-0472">Membrane</keyword>
<keyword evidence="4" id="KW-1185">Reference proteome</keyword>
<dbReference type="EMBL" id="OU895877">
    <property type="protein sequence ID" value="CAG9799554.1"/>
    <property type="molecule type" value="Genomic_DNA"/>
</dbReference>
<accession>A0A9N9RMA2</accession>
<evidence type="ECO:0000256" key="1">
    <source>
        <dbReference type="SAM" id="MobiDB-lite"/>
    </source>
</evidence>
<feature type="compositionally biased region" description="Acidic residues" evidence="1">
    <location>
        <begin position="129"/>
        <end position="145"/>
    </location>
</feature>
<feature type="compositionally biased region" description="Basic and acidic residues" evidence="1">
    <location>
        <begin position="505"/>
        <end position="533"/>
    </location>
</feature>
<reference evidence="3" key="1">
    <citation type="submission" date="2022-01" db="EMBL/GenBank/DDBJ databases">
        <authorList>
            <person name="King R."/>
        </authorList>
    </citation>
    <scope>NUCLEOTIDE SEQUENCE</scope>
</reference>
<feature type="compositionally biased region" description="Basic and acidic residues" evidence="1">
    <location>
        <begin position="114"/>
        <end position="128"/>
    </location>
</feature>
<proteinExistence type="predicted"/>
<keyword evidence="2" id="KW-1133">Transmembrane helix</keyword>
<protein>
    <submittedName>
        <fullName evidence="3">Uncharacterized protein</fullName>
    </submittedName>
</protein>
<evidence type="ECO:0000313" key="4">
    <source>
        <dbReference type="Proteomes" id="UP001153620"/>
    </source>
</evidence>
<name>A0A9N9RMA2_9DIPT</name>
<sequence length="572" mass="65461">METKEKMDTDSIVAKPEYAASEYSTEAPPAYKLQSTSSVRIAKIISFTIILSSIILGSFLLASTYLQAKATCDQVSVLDAVLDKELMLEAMQQDLPRPEALQTREATNNVVQDLSKDEMNKPNKKDDTNPDDVEAINTENEIDSNDDDSLKKIRVKLPLDFDLTELAHNLLINNQKSRMNCVVERRRTEEMNEKAMNPFSAFLGEEEPKEKVTGERVSIFCETGAPKEQEPVVHVRRIIMPFPLGGPGPMHRFGPQMPPQNQPPFPMPQFQPQNQLNFPPQNQLNFPHQNQINFPPQNQINFPPQMRIPFQQPQMPFHPPQNMPMPHHQQQEEFPPIPAQMMSPPRPEIPQFRLINPAQQPQQNQLPNFERPNFDRPNFDRPNFERPQPQENEMIPQPEVRIQLRRIQVPGSISDIFPFLNNLNNMNNMNNMNNEKDMEARPNVQVQQVPLAVALSKVGITPDDLRNIQRMAEEKFQQHIRELVAADDEDSSGDTDSNQSDEGEEVIKPEITQEEKSSEEKKQEPAQVEKNEDAPQILALGRSNFGRSLNPIQLPIRPEIQEAERADFVQPR</sequence>
<feature type="region of interest" description="Disordered" evidence="1">
    <location>
        <begin position="111"/>
        <end position="145"/>
    </location>
</feature>
<gene>
    <name evidence="3" type="ORF">CHIRRI_LOCUS2519</name>
</gene>
<dbReference type="OrthoDB" id="8964374at2759"/>
<dbReference type="AlphaFoldDB" id="A0A9N9RMA2"/>
<feature type="compositionally biased region" description="Acidic residues" evidence="1">
    <location>
        <begin position="485"/>
        <end position="504"/>
    </location>
</feature>
<evidence type="ECO:0000256" key="2">
    <source>
        <dbReference type="SAM" id="Phobius"/>
    </source>
</evidence>
<dbReference type="Proteomes" id="UP001153620">
    <property type="component" value="Chromosome 1"/>
</dbReference>
<keyword evidence="2" id="KW-0812">Transmembrane</keyword>
<reference evidence="3" key="2">
    <citation type="submission" date="2022-10" db="EMBL/GenBank/DDBJ databases">
        <authorList>
            <consortium name="ENA_rothamsted_submissions"/>
            <consortium name="culmorum"/>
            <person name="King R."/>
        </authorList>
    </citation>
    <scope>NUCLEOTIDE SEQUENCE</scope>
</reference>